<dbReference type="AlphaFoldDB" id="A0A1I7VU39"/>
<reference evidence="4" key="1">
    <citation type="submission" date="2012-04" db="EMBL/GenBank/DDBJ databases">
        <title>The Genome Sequence of Loa loa.</title>
        <authorList>
            <consortium name="The Broad Institute Genome Sequencing Platform"/>
            <consortium name="Broad Institute Genome Sequencing Center for Infectious Disease"/>
            <person name="Nutman T.B."/>
            <person name="Fink D.L."/>
            <person name="Russ C."/>
            <person name="Young S."/>
            <person name="Zeng Q."/>
            <person name="Gargeya S."/>
            <person name="Alvarado L."/>
            <person name="Berlin A."/>
            <person name="Chapman S.B."/>
            <person name="Chen Z."/>
            <person name="Freedman E."/>
            <person name="Gellesch M."/>
            <person name="Goldberg J."/>
            <person name="Griggs A."/>
            <person name="Gujja S."/>
            <person name="Heilman E.R."/>
            <person name="Heiman D."/>
            <person name="Howarth C."/>
            <person name="Mehta T."/>
            <person name="Neiman D."/>
            <person name="Pearson M."/>
            <person name="Roberts A."/>
            <person name="Saif S."/>
            <person name="Shea T."/>
            <person name="Shenoy N."/>
            <person name="Sisk P."/>
            <person name="Stolte C."/>
            <person name="Sykes S."/>
            <person name="White J."/>
            <person name="Yandava C."/>
            <person name="Haas B."/>
            <person name="Henn M.R."/>
            <person name="Nusbaum C."/>
            <person name="Birren B."/>
        </authorList>
    </citation>
    <scope>NUCLEOTIDE SEQUENCE [LARGE SCALE GENOMIC DNA]</scope>
</reference>
<dbReference type="GO" id="GO:0005634">
    <property type="term" value="C:nucleus"/>
    <property type="evidence" value="ECO:0007669"/>
    <property type="project" value="TreeGrafter"/>
</dbReference>
<dbReference type="Gene3D" id="3.40.140.10">
    <property type="entry name" value="Cytidine Deaminase, domain 2"/>
    <property type="match status" value="1"/>
</dbReference>
<proteinExistence type="inferred from homology"/>
<evidence type="ECO:0000313" key="4">
    <source>
        <dbReference type="Proteomes" id="UP000095285"/>
    </source>
</evidence>
<dbReference type="GO" id="GO:0052717">
    <property type="term" value="F:tRNA-specific adenosine-34 deaminase activity"/>
    <property type="evidence" value="ECO:0007669"/>
    <property type="project" value="TreeGrafter"/>
</dbReference>
<dbReference type="InterPro" id="IPR016193">
    <property type="entry name" value="Cytidine_deaminase-like"/>
</dbReference>
<organism evidence="4 5">
    <name type="scientific">Loa loa</name>
    <name type="common">Eye worm</name>
    <name type="synonym">Filaria loa</name>
    <dbReference type="NCBI Taxonomy" id="7209"/>
    <lineage>
        <taxon>Eukaryota</taxon>
        <taxon>Metazoa</taxon>
        <taxon>Ecdysozoa</taxon>
        <taxon>Nematoda</taxon>
        <taxon>Chromadorea</taxon>
        <taxon>Rhabditida</taxon>
        <taxon>Spirurina</taxon>
        <taxon>Spiruromorpha</taxon>
        <taxon>Filarioidea</taxon>
        <taxon>Onchocercidae</taxon>
        <taxon>Loa</taxon>
    </lineage>
</organism>
<dbReference type="eggNOG" id="KOG2771">
    <property type="taxonomic scope" value="Eukaryota"/>
</dbReference>
<evidence type="ECO:0000259" key="3">
    <source>
        <dbReference type="PROSITE" id="PS51747"/>
    </source>
</evidence>
<comment type="similarity">
    <text evidence="2">Belongs to the cytidine and deoxycytidylate deaminase family. ADAT3 subfamily.</text>
</comment>
<dbReference type="Proteomes" id="UP000095285">
    <property type="component" value="Unassembled WGS sequence"/>
</dbReference>
<dbReference type="Pfam" id="PF00383">
    <property type="entry name" value="dCMP_cyt_deam_1"/>
    <property type="match status" value="1"/>
</dbReference>
<dbReference type="CDD" id="cd01285">
    <property type="entry name" value="nucleoside_deaminase"/>
    <property type="match status" value="1"/>
</dbReference>
<evidence type="ECO:0000256" key="1">
    <source>
        <dbReference type="ARBA" id="ARBA00022694"/>
    </source>
</evidence>
<dbReference type="STRING" id="7209.A0A1I7VU39"/>
<keyword evidence="4" id="KW-1185">Reference proteome</keyword>
<evidence type="ECO:0000313" key="5">
    <source>
        <dbReference type="WBParaSite" id="EN70_6281"/>
    </source>
</evidence>
<accession>A0A1I7VU39</accession>
<reference evidence="5" key="2">
    <citation type="submission" date="2016-11" db="UniProtKB">
        <authorList>
            <consortium name="WormBaseParasite"/>
        </authorList>
    </citation>
    <scope>IDENTIFICATION</scope>
</reference>
<dbReference type="PANTHER" id="PTHR11079:SF156">
    <property type="entry name" value="INACTIVE TRNA-SPECIFIC ADENOSINE DEAMINASE-LIKE PROTEIN 3-RELATED"/>
    <property type="match status" value="1"/>
</dbReference>
<protein>
    <submittedName>
        <fullName evidence="5">CMP/dCMP-type deaminase domain-containing protein</fullName>
    </submittedName>
</protein>
<sequence>MACTEREPTSSGYWSMAGELGDVKKKMKERRFRITPVLRKEIVCDELPLIEYHAVYVEDKCKIEYVLQILPNMPSETKHLKRIKNGLILIQPATDPLPQEFIVKLRTMLPDISVSKVKVPLCKPVTRRQFLWAKQYWPTAFHLNKQYEALLNGNFLTASEYQKIIDFYLESEKISNGGSGCVIVDLKGEVVAKSGNRNIPLGHAVMAAVSDLCERHRTKQSDILQYLGTGFDVYLTDEPCAMCAMALVHFRVGRVFYGKRTPSGGVYESCWRIQEEKSLNHHYAVFRIDEFV</sequence>
<dbReference type="PROSITE" id="PS51747">
    <property type="entry name" value="CYT_DCMP_DEAMINASES_2"/>
    <property type="match status" value="1"/>
</dbReference>
<dbReference type="WBParaSite" id="EN70_6281">
    <property type="protein sequence ID" value="EN70_6281"/>
    <property type="gene ID" value="EN70_6281"/>
</dbReference>
<dbReference type="GO" id="GO:0008033">
    <property type="term" value="P:tRNA processing"/>
    <property type="evidence" value="ECO:0007669"/>
    <property type="project" value="UniProtKB-KW"/>
</dbReference>
<name>A0A1I7VU39_LOALO</name>
<dbReference type="InterPro" id="IPR002125">
    <property type="entry name" value="CMP_dCMP_dom"/>
</dbReference>
<evidence type="ECO:0000256" key="2">
    <source>
        <dbReference type="ARBA" id="ARBA00038160"/>
    </source>
</evidence>
<dbReference type="SUPFAM" id="SSF53927">
    <property type="entry name" value="Cytidine deaminase-like"/>
    <property type="match status" value="1"/>
</dbReference>
<dbReference type="GO" id="GO:0005737">
    <property type="term" value="C:cytoplasm"/>
    <property type="evidence" value="ECO:0007669"/>
    <property type="project" value="TreeGrafter"/>
</dbReference>
<keyword evidence="1" id="KW-0819">tRNA processing</keyword>
<dbReference type="PANTHER" id="PTHR11079">
    <property type="entry name" value="CYTOSINE DEAMINASE FAMILY MEMBER"/>
    <property type="match status" value="1"/>
</dbReference>
<feature type="domain" description="CMP/dCMP-type deaminase" evidence="3">
    <location>
        <begin position="162"/>
        <end position="268"/>
    </location>
</feature>